<comment type="caution">
    <text evidence="1">The sequence shown here is derived from an EMBL/GenBank/DDBJ whole genome shotgun (WGS) entry which is preliminary data.</text>
</comment>
<organism evidence="1 2">
    <name type="scientific">Pandoraea apista</name>
    <dbReference type="NCBI Taxonomy" id="93218"/>
    <lineage>
        <taxon>Bacteria</taxon>
        <taxon>Pseudomonadati</taxon>
        <taxon>Pseudomonadota</taxon>
        <taxon>Betaproteobacteria</taxon>
        <taxon>Burkholderiales</taxon>
        <taxon>Burkholderiaceae</taxon>
        <taxon>Pandoraea</taxon>
    </lineage>
</organism>
<evidence type="ECO:0000313" key="2">
    <source>
        <dbReference type="Proteomes" id="UP000270216"/>
    </source>
</evidence>
<dbReference type="Proteomes" id="UP000270216">
    <property type="component" value="Unassembled WGS sequence"/>
</dbReference>
<sequence length="60" mass="7008">MKQAECWRRFDDAARAALAGHGNAARALVERVRRRFGDEAAERQDKELRAYIEHIRRKGK</sequence>
<dbReference type="EMBL" id="RWHX01000036">
    <property type="protein sequence ID" value="RSK77872.1"/>
    <property type="molecule type" value="Genomic_DNA"/>
</dbReference>
<protein>
    <submittedName>
        <fullName evidence="1">Uncharacterized protein</fullName>
    </submittedName>
</protein>
<proteinExistence type="predicted"/>
<gene>
    <name evidence="1" type="ORF">EJE83_17955</name>
</gene>
<accession>A0ABX9ZLG1</accession>
<reference evidence="1 2" key="1">
    <citation type="submission" date="2018-12" db="EMBL/GenBank/DDBJ databases">
        <title>Whole genome sequence of a Pandoraea apista isolate from a patient with cystic fibrosis.</title>
        <authorList>
            <person name="Kenna D.T."/>
            <person name="Turton J.F."/>
        </authorList>
    </citation>
    <scope>NUCLEOTIDE SEQUENCE [LARGE SCALE GENOMIC DNA]</scope>
    <source>
        <strain evidence="1 2">Pa13324</strain>
    </source>
</reference>
<keyword evidence="2" id="KW-1185">Reference proteome</keyword>
<evidence type="ECO:0000313" key="1">
    <source>
        <dbReference type="EMBL" id="RSK77872.1"/>
    </source>
</evidence>
<name>A0ABX9ZLG1_9BURK</name>